<accession>A0ABY2AMM1</accession>
<dbReference type="Pfam" id="PF13807">
    <property type="entry name" value="GNVR"/>
    <property type="match status" value="1"/>
</dbReference>
<dbReference type="NCBIfam" id="TIGR01007">
    <property type="entry name" value="eps_fam"/>
    <property type="match status" value="1"/>
</dbReference>
<feature type="transmembrane region" description="Helical" evidence="17">
    <location>
        <begin position="31"/>
        <end position="49"/>
    </location>
</feature>
<evidence type="ECO:0000256" key="9">
    <source>
        <dbReference type="ARBA" id="ARBA00022741"/>
    </source>
</evidence>
<organism evidence="21 22">
    <name type="scientific">Corallincola luteus</name>
    <dbReference type="NCBI Taxonomy" id="1775177"/>
    <lineage>
        <taxon>Bacteria</taxon>
        <taxon>Pseudomonadati</taxon>
        <taxon>Pseudomonadota</taxon>
        <taxon>Gammaproteobacteria</taxon>
        <taxon>Alteromonadales</taxon>
        <taxon>Psychromonadaceae</taxon>
        <taxon>Corallincola</taxon>
    </lineage>
</organism>
<proteinExistence type="inferred from homology"/>
<comment type="similarity">
    <text evidence="2">Belongs to the CpsD/CapB family.</text>
</comment>
<name>A0ABY2AMM1_9GAMM</name>
<keyword evidence="14" id="KW-0829">Tyrosine-protein kinase</keyword>
<dbReference type="InterPro" id="IPR032807">
    <property type="entry name" value="GNVR"/>
</dbReference>
<evidence type="ECO:0000259" key="18">
    <source>
        <dbReference type="Pfam" id="PF02706"/>
    </source>
</evidence>
<keyword evidence="13 17" id="KW-0472">Membrane</keyword>
<keyword evidence="22" id="KW-1185">Reference proteome</keyword>
<evidence type="ECO:0000256" key="16">
    <source>
        <dbReference type="SAM" id="Coils"/>
    </source>
</evidence>
<comment type="similarity">
    <text evidence="3">Belongs to the etk/wzc family.</text>
</comment>
<evidence type="ECO:0000256" key="12">
    <source>
        <dbReference type="ARBA" id="ARBA00022989"/>
    </source>
</evidence>
<keyword evidence="10" id="KW-0418">Kinase</keyword>
<keyword evidence="7 21" id="KW-0808">Transferase</keyword>
<evidence type="ECO:0000256" key="5">
    <source>
        <dbReference type="ARBA" id="ARBA00022475"/>
    </source>
</evidence>
<comment type="subcellular location">
    <subcellularLocation>
        <location evidence="1">Cell inner membrane</location>
        <topology evidence="1">Multi-pass membrane protein</topology>
    </subcellularLocation>
</comment>
<dbReference type="InterPro" id="IPR050445">
    <property type="entry name" value="Bact_polysacc_biosynth/exp"/>
</dbReference>
<evidence type="ECO:0000313" key="22">
    <source>
        <dbReference type="Proteomes" id="UP000292554"/>
    </source>
</evidence>
<comment type="caution">
    <text evidence="21">The sequence shown here is derived from an EMBL/GenBank/DDBJ whole genome shotgun (WGS) entry which is preliminary data.</text>
</comment>
<dbReference type="InterPro" id="IPR005702">
    <property type="entry name" value="Wzc-like_C"/>
</dbReference>
<keyword evidence="8 17" id="KW-0812">Transmembrane</keyword>
<protein>
    <recommendedName>
        <fullName evidence="4">non-specific protein-tyrosine kinase</fullName>
        <ecNumber evidence="4">2.7.10.2</ecNumber>
    </recommendedName>
</protein>
<dbReference type="PANTHER" id="PTHR32309:SF13">
    <property type="entry name" value="FERRIC ENTEROBACTIN TRANSPORT PROTEIN FEPE"/>
    <property type="match status" value="1"/>
</dbReference>
<evidence type="ECO:0000259" key="19">
    <source>
        <dbReference type="Pfam" id="PF13614"/>
    </source>
</evidence>
<feature type="transmembrane region" description="Helical" evidence="17">
    <location>
        <begin position="447"/>
        <end position="467"/>
    </location>
</feature>
<evidence type="ECO:0000256" key="14">
    <source>
        <dbReference type="ARBA" id="ARBA00023137"/>
    </source>
</evidence>
<keyword evidence="6" id="KW-0997">Cell inner membrane</keyword>
<dbReference type="InterPro" id="IPR003856">
    <property type="entry name" value="LPS_length_determ_N"/>
</dbReference>
<keyword evidence="12 17" id="KW-1133">Transmembrane helix</keyword>
<dbReference type="CDD" id="cd05387">
    <property type="entry name" value="BY-kinase"/>
    <property type="match status" value="1"/>
</dbReference>
<evidence type="ECO:0000256" key="4">
    <source>
        <dbReference type="ARBA" id="ARBA00011903"/>
    </source>
</evidence>
<evidence type="ECO:0000256" key="10">
    <source>
        <dbReference type="ARBA" id="ARBA00022777"/>
    </source>
</evidence>
<dbReference type="EMBL" id="SJXE01000006">
    <property type="protein sequence ID" value="TCI02603.1"/>
    <property type="molecule type" value="Genomic_DNA"/>
</dbReference>
<evidence type="ECO:0000256" key="2">
    <source>
        <dbReference type="ARBA" id="ARBA00007316"/>
    </source>
</evidence>
<dbReference type="PANTHER" id="PTHR32309">
    <property type="entry name" value="TYROSINE-PROTEIN KINASE"/>
    <property type="match status" value="1"/>
</dbReference>
<dbReference type="Gene3D" id="3.40.50.300">
    <property type="entry name" value="P-loop containing nucleotide triphosphate hydrolases"/>
    <property type="match status" value="1"/>
</dbReference>
<evidence type="ECO:0000259" key="20">
    <source>
        <dbReference type="Pfam" id="PF13807"/>
    </source>
</evidence>
<evidence type="ECO:0000256" key="15">
    <source>
        <dbReference type="ARBA" id="ARBA00051245"/>
    </source>
</evidence>
<dbReference type="InterPro" id="IPR027417">
    <property type="entry name" value="P-loop_NTPase"/>
</dbReference>
<feature type="coiled-coil region" evidence="16">
    <location>
        <begin position="305"/>
        <end position="396"/>
    </location>
</feature>
<evidence type="ECO:0000256" key="6">
    <source>
        <dbReference type="ARBA" id="ARBA00022519"/>
    </source>
</evidence>
<feature type="domain" description="Tyrosine-protein kinase G-rich" evidence="20">
    <location>
        <begin position="389"/>
        <end position="466"/>
    </location>
</feature>
<evidence type="ECO:0000313" key="21">
    <source>
        <dbReference type="EMBL" id="TCI02603.1"/>
    </source>
</evidence>
<dbReference type="Pfam" id="PF13614">
    <property type="entry name" value="AAA_31"/>
    <property type="match status" value="1"/>
</dbReference>
<evidence type="ECO:0000256" key="11">
    <source>
        <dbReference type="ARBA" id="ARBA00022840"/>
    </source>
</evidence>
<comment type="catalytic activity">
    <reaction evidence="15">
        <text>L-tyrosyl-[protein] + ATP = O-phospho-L-tyrosyl-[protein] + ADP + H(+)</text>
        <dbReference type="Rhea" id="RHEA:10596"/>
        <dbReference type="Rhea" id="RHEA-COMP:10136"/>
        <dbReference type="Rhea" id="RHEA-COMP:20101"/>
        <dbReference type="ChEBI" id="CHEBI:15378"/>
        <dbReference type="ChEBI" id="CHEBI:30616"/>
        <dbReference type="ChEBI" id="CHEBI:46858"/>
        <dbReference type="ChEBI" id="CHEBI:61978"/>
        <dbReference type="ChEBI" id="CHEBI:456216"/>
        <dbReference type="EC" id="2.7.10.2"/>
    </reaction>
</comment>
<feature type="domain" description="Polysaccharide chain length determinant N-terminal" evidence="18">
    <location>
        <begin position="17"/>
        <end position="106"/>
    </location>
</feature>
<evidence type="ECO:0000256" key="8">
    <source>
        <dbReference type="ARBA" id="ARBA00022692"/>
    </source>
</evidence>
<evidence type="ECO:0000256" key="1">
    <source>
        <dbReference type="ARBA" id="ARBA00004429"/>
    </source>
</evidence>
<dbReference type="InterPro" id="IPR025669">
    <property type="entry name" value="AAA_dom"/>
</dbReference>
<dbReference type="GO" id="GO:0004715">
    <property type="term" value="F:non-membrane spanning protein tyrosine kinase activity"/>
    <property type="evidence" value="ECO:0007669"/>
    <property type="project" value="UniProtKB-EC"/>
</dbReference>
<gene>
    <name evidence="21" type="ORF">EZV61_12425</name>
</gene>
<keyword evidence="11" id="KW-0067">ATP-binding</keyword>
<dbReference type="SUPFAM" id="SSF52540">
    <property type="entry name" value="P-loop containing nucleoside triphosphate hydrolases"/>
    <property type="match status" value="1"/>
</dbReference>
<keyword evidence="5" id="KW-1003">Cell membrane</keyword>
<sequence length="741" mass="82671">MENTSAHLNKVKEEEVIDFGAYLKVIGQYKWRIFAFAIMVTIVTALITLSMTPKYRATATLLLEAEQAQAVSIEEIYGLDSTRKEYLQTQYEILKSRRLAEKVIIRLNLAEEPEFLPKPKSLLVSTINSIKAMLPIEQEVVEVDIEEQRARARSRMISHVLGNLSIEPIRNTQLVKITYEAESPALAATVANTLGDEFIKSHLEDKLALTVKASDWIRERLTGLRTGLRASEVQLQAFREQKGLVDIEGVVALASVELNEITSQLTKARQARSQAATVMRVLKADESRDLNKLETLPQISKHRLIQEAKRAVGQAEQRVAELSKRYGQKHNKMKAAQAQLTEAKASLQRQIELLVKGIEQEVEKTTQNEQALVAELADAKARYQQLSKTEAEYRELVREVDGNRRLYDTFLTRLKETGAVGDFSAAHARFSDVAEMPLQAAKPKKKIIVVAAFILASVLATLMAFAINALSDHIVTPEDVEQHLAQRIVGLIPKMKANRKGEFSTHSFFDKNAQVFAEAWRTLRTGLVLSHLDSPAKVLAVTSTIPNEGKTTTAINTAFALAQVEKVLLIDADIRKPSICKRFNIANYQPGLTNLLTGTHKLDQCIYHDPQSGLDILVAGSPIPNPLELLATEGFDKLITSLRQQYDRIVIDTPPASVVSDAIVVARHADSSLYVVRAEQVRRKVILESIGRLQQLKVRIDGVVLNCISERSNLTIYDYSYGSAYSDELLGNENKPVKREA</sequence>
<dbReference type="RefSeq" id="WP_131415967.1">
    <property type="nucleotide sequence ID" value="NZ_SJXE01000006.1"/>
</dbReference>
<keyword evidence="16" id="KW-0175">Coiled coil</keyword>
<evidence type="ECO:0000256" key="13">
    <source>
        <dbReference type="ARBA" id="ARBA00023136"/>
    </source>
</evidence>
<keyword evidence="9" id="KW-0547">Nucleotide-binding</keyword>
<dbReference type="Proteomes" id="UP000292554">
    <property type="component" value="Unassembled WGS sequence"/>
</dbReference>
<dbReference type="EC" id="2.7.10.2" evidence="4"/>
<reference evidence="21 22" key="1">
    <citation type="submission" date="2019-02" db="EMBL/GenBank/DDBJ databases">
        <title>Corallincola luteus sp. nov., a marine bacterium isolated from surface sediment of Bohai Sea in China.</title>
        <authorList>
            <person name="Ren Q."/>
        </authorList>
    </citation>
    <scope>NUCLEOTIDE SEQUENCE [LARGE SCALE GENOMIC DNA]</scope>
    <source>
        <strain evidence="21 22">DASS28</strain>
    </source>
</reference>
<evidence type="ECO:0000256" key="17">
    <source>
        <dbReference type="SAM" id="Phobius"/>
    </source>
</evidence>
<evidence type="ECO:0000256" key="3">
    <source>
        <dbReference type="ARBA" id="ARBA00008883"/>
    </source>
</evidence>
<dbReference type="Pfam" id="PF02706">
    <property type="entry name" value="Wzz"/>
    <property type="match status" value="1"/>
</dbReference>
<feature type="domain" description="AAA" evidence="19">
    <location>
        <begin position="548"/>
        <end position="680"/>
    </location>
</feature>
<evidence type="ECO:0000256" key="7">
    <source>
        <dbReference type="ARBA" id="ARBA00022679"/>
    </source>
</evidence>